<organism evidence="1 2">
    <name type="scientific">Methanolacinia petrolearia (strain DSM 11571 / OCM 486 / SEBR 4847)</name>
    <name type="common">Methanoplanus petrolearius</name>
    <dbReference type="NCBI Taxonomy" id="679926"/>
    <lineage>
        <taxon>Archaea</taxon>
        <taxon>Methanobacteriati</taxon>
        <taxon>Methanobacteriota</taxon>
        <taxon>Stenosarchaea group</taxon>
        <taxon>Methanomicrobia</taxon>
        <taxon>Methanomicrobiales</taxon>
        <taxon>Methanomicrobiaceae</taxon>
        <taxon>Methanolacinia</taxon>
    </lineage>
</organism>
<name>E1RIF8_METP4</name>
<proteinExistence type="predicted"/>
<evidence type="ECO:0000313" key="2">
    <source>
        <dbReference type="Proteomes" id="UP000006565"/>
    </source>
</evidence>
<dbReference type="Gene3D" id="2.160.10.10">
    <property type="entry name" value="Hexapeptide repeat proteins"/>
    <property type="match status" value="1"/>
</dbReference>
<dbReference type="Proteomes" id="UP000006565">
    <property type="component" value="Chromosome"/>
</dbReference>
<dbReference type="RefSeq" id="WP_013328649.1">
    <property type="nucleotide sequence ID" value="NC_014507.1"/>
</dbReference>
<accession>E1RIF8</accession>
<dbReference type="GeneID" id="9743146"/>
<dbReference type="InterPro" id="IPR007607">
    <property type="entry name" value="BacA/B"/>
</dbReference>
<gene>
    <name evidence="1" type="ordered locus">Mpet_0697</name>
</gene>
<dbReference type="KEGG" id="mpi:Mpet_0697"/>
<dbReference type="STRING" id="679926.Mpet_0697"/>
<dbReference type="SUPFAM" id="SSF51161">
    <property type="entry name" value="Trimeric LpxA-like enzymes"/>
    <property type="match status" value="2"/>
</dbReference>
<protein>
    <recommendedName>
        <fullName evidence="3">Acyltransferase</fullName>
    </recommendedName>
</protein>
<dbReference type="InterPro" id="IPR011004">
    <property type="entry name" value="Trimer_LpxA-like_sf"/>
</dbReference>
<dbReference type="eggNOG" id="arCOG02471">
    <property type="taxonomic scope" value="Archaea"/>
</dbReference>
<dbReference type="EMBL" id="CP002117">
    <property type="protein sequence ID" value="ADN35471.1"/>
    <property type="molecule type" value="Genomic_DNA"/>
</dbReference>
<evidence type="ECO:0000313" key="1">
    <source>
        <dbReference type="EMBL" id="ADN35471.1"/>
    </source>
</evidence>
<dbReference type="OrthoDB" id="105377at2157"/>
<dbReference type="HOGENOM" id="CLU_040510_1_0_2"/>
<reference evidence="1 2" key="1">
    <citation type="journal article" date="2010" name="Stand. Genomic Sci.">
        <title>Complete genome sequence of Methanoplanus petrolearius type strain (SEBR 4847).</title>
        <authorList>
            <person name="Brambilla E."/>
            <person name="Djao O.D."/>
            <person name="Daligault H."/>
            <person name="Lapidus A."/>
            <person name="Lucas S."/>
            <person name="Hammon N."/>
            <person name="Nolan M."/>
            <person name="Tice H."/>
            <person name="Cheng J.F."/>
            <person name="Han C."/>
            <person name="Tapia R."/>
            <person name="Goodwin L."/>
            <person name="Pitluck S."/>
            <person name="Liolios K."/>
            <person name="Ivanova N."/>
            <person name="Mavromatis K."/>
            <person name="Mikhailova N."/>
            <person name="Pati A."/>
            <person name="Chen A."/>
            <person name="Palaniappan K."/>
            <person name="Land M."/>
            <person name="Hauser L."/>
            <person name="Chang Y.J."/>
            <person name="Jeffries C.D."/>
            <person name="Rohde M."/>
            <person name="Spring S."/>
            <person name="Sikorski J."/>
            <person name="Goker M."/>
            <person name="Woyke T."/>
            <person name="Bristow J."/>
            <person name="Eisen J.A."/>
            <person name="Markowitz V."/>
            <person name="Hugenholtz P."/>
            <person name="Kyrpides N.C."/>
            <person name="Klenk H.P."/>
        </authorList>
    </citation>
    <scope>NUCLEOTIDE SEQUENCE [LARGE SCALE GENOMIC DNA]</scope>
    <source>
        <strain evidence="2">DSM 11571 / OCM 486 / SEBR 4847</strain>
    </source>
</reference>
<evidence type="ECO:0008006" key="3">
    <source>
        <dbReference type="Google" id="ProtNLM"/>
    </source>
</evidence>
<sequence>MDTQKAEWLWQCTIPDNTELQEHTLKTSRCIIVGERCTIDYGLKGEDILVGEFCRINGNIKSDGDFRLDNWSEITGDIYVNGDAFLGEGVKVSGKLVVEGDLDLGDNVQIAQGFEAHGWISIRNPMPVITYILLYLITLLGLEKEEDISNFFKNLVEEDEDEKSVPLVISPNSVLDMERFSSPGKMTIGKDCRLHGNIRAKSITVHEKCTIFGSLSAEQDVVIMESNIVHGAVNSSSGNVEIMNDSHVLGDVKCKSLVIDERSHIDGMIVAPGGVKIQR</sequence>
<dbReference type="Pfam" id="PF04519">
    <property type="entry name" value="Bactofilin"/>
    <property type="match status" value="1"/>
</dbReference>
<keyword evidence="2" id="KW-1185">Reference proteome</keyword>
<dbReference type="AlphaFoldDB" id="E1RIF8"/>